<dbReference type="PANTHER" id="PTHR11142">
    <property type="entry name" value="PSEUDOURIDYLATE SYNTHASE"/>
    <property type="match status" value="1"/>
</dbReference>
<feature type="non-terminal residue" evidence="5">
    <location>
        <position position="1"/>
    </location>
</feature>
<evidence type="ECO:0000256" key="2">
    <source>
        <dbReference type="ARBA" id="ARBA00022694"/>
    </source>
</evidence>
<dbReference type="PIRSF" id="PIRSF001430">
    <property type="entry name" value="tRNA_psdUrid_synth"/>
    <property type="match status" value="1"/>
</dbReference>
<dbReference type="InterPro" id="IPR001406">
    <property type="entry name" value="PsdUridine_synth_TruA"/>
</dbReference>
<dbReference type="Gene3D" id="3.30.70.660">
    <property type="entry name" value="Pseudouridine synthase I, catalytic domain, C-terminal subdomain"/>
    <property type="match status" value="1"/>
</dbReference>
<proteinExistence type="inferred from homology"/>
<feature type="domain" description="Pseudouridine synthase I TruA alpha/beta" evidence="4">
    <location>
        <begin position="106"/>
        <end position="211"/>
    </location>
</feature>
<dbReference type="GO" id="GO:0003723">
    <property type="term" value="F:RNA binding"/>
    <property type="evidence" value="ECO:0007669"/>
    <property type="project" value="InterPro"/>
</dbReference>
<evidence type="ECO:0000256" key="1">
    <source>
        <dbReference type="ARBA" id="ARBA00009375"/>
    </source>
</evidence>
<sequence>GEPVAVTCAGRTDRGVHALGQVVSFDVPDGTDLGTLARSVNAQCGPAVFMADLVVAADDFDARFSATGRTYRYRILNRPEPNPLLADQSWYVPEPLDLAAMAEAGRYLLGVHDFTSFCRRPRTGRSVEPSLVRRVEALSWIGPDGEGVLVLEITASSFCHQMVRSIVGTLVAVGQGQRSAADIPAVIAAGDRQAAGRPAPPHGLVLWSVRY</sequence>
<dbReference type="GO" id="GO:0009982">
    <property type="term" value="F:pseudouridine synthase activity"/>
    <property type="evidence" value="ECO:0007669"/>
    <property type="project" value="InterPro"/>
</dbReference>
<keyword evidence="3" id="KW-0413">Isomerase</keyword>
<dbReference type="GO" id="GO:0031119">
    <property type="term" value="P:tRNA pseudouridine synthesis"/>
    <property type="evidence" value="ECO:0007669"/>
    <property type="project" value="TreeGrafter"/>
</dbReference>
<dbReference type="CDD" id="cd02570">
    <property type="entry name" value="PseudoU_synth_EcTruA"/>
    <property type="match status" value="1"/>
</dbReference>
<name>A0A382MKR4_9ZZZZ</name>
<dbReference type="EMBL" id="UINC01093515">
    <property type="protein sequence ID" value="SVC47992.1"/>
    <property type="molecule type" value="Genomic_DNA"/>
</dbReference>
<evidence type="ECO:0000256" key="3">
    <source>
        <dbReference type="ARBA" id="ARBA00023235"/>
    </source>
</evidence>
<dbReference type="InterPro" id="IPR020094">
    <property type="entry name" value="TruA/RsuA/RluB/E/F_N"/>
</dbReference>
<dbReference type="InterPro" id="IPR020095">
    <property type="entry name" value="PsdUridine_synth_TruA_C"/>
</dbReference>
<dbReference type="AlphaFoldDB" id="A0A382MKR4"/>
<protein>
    <recommendedName>
        <fullName evidence="4">Pseudouridine synthase I TruA alpha/beta domain-containing protein</fullName>
    </recommendedName>
</protein>
<dbReference type="NCBIfam" id="TIGR00071">
    <property type="entry name" value="hisT_truA"/>
    <property type="match status" value="1"/>
</dbReference>
<dbReference type="Gene3D" id="3.30.70.580">
    <property type="entry name" value="Pseudouridine synthase I, catalytic domain, N-terminal subdomain"/>
    <property type="match status" value="1"/>
</dbReference>
<gene>
    <name evidence="5" type="ORF">METZ01_LOCUS300846</name>
</gene>
<evidence type="ECO:0000259" key="4">
    <source>
        <dbReference type="Pfam" id="PF01416"/>
    </source>
</evidence>
<dbReference type="PANTHER" id="PTHR11142:SF0">
    <property type="entry name" value="TRNA PSEUDOURIDINE SYNTHASE-LIKE 1"/>
    <property type="match status" value="1"/>
</dbReference>
<dbReference type="InterPro" id="IPR020103">
    <property type="entry name" value="PsdUridine_synth_cat_dom_sf"/>
</dbReference>
<evidence type="ECO:0000313" key="5">
    <source>
        <dbReference type="EMBL" id="SVC47992.1"/>
    </source>
</evidence>
<comment type="similarity">
    <text evidence="1">Belongs to the tRNA pseudouridine synthase TruA family.</text>
</comment>
<organism evidence="5">
    <name type="scientific">marine metagenome</name>
    <dbReference type="NCBI Taxonomy" id="408172"/>
    <lineage>
        <taxon>unclassified sequences</taxon>
        <taxon>metagenomes</taxon>
        <taxon>ecological metagenomes</taxon>
    </lineage>
</organism>
<dbReference type="SUPFAM" id="SSF55120">
    <property type="entry name" value="Pseudouridine synthase"/>
    <property type="match status" value="1"/>
</dbReference>
<keyword evidence="2" id="KW-0819">tRNA processing</keyword>
<dbReference type="Pfam" id="PF01416">
    <property type="entry name" value="PseudoU_synth_1"/>
    <property type="match status" value="1"/>
</dbReference>
<dbReference type="InterPro" id="IPR020097">
    <property type="entry name" value="PsdUridine_synth_TruA_a/b_dom"/>
</dbReference>
<reference evidence="5" key="1">
    <citation type="submission" date="2018-05" db="EMBL/GenBank/DDBJ databases">
        <authorList>
            <person name="Lanie J.A."/>
            <person name="Ng W.-L."/>
            <person name="Kazmierczak K.M."/>
            <person name="Andrzejewski T.M."/>
            <person name="Davidsen T.M."/>
            <person name="Wayne K.J."/>
            <person name="Tettelin H."/>
            <person name="Glass J.I."/>
            <person name="Rusch D."/>
            <person name="Podicherti R."/>
            <person name="Tsui H.-C.T."/>
            <person name="Winkler M.E."/>
        </authorList>
    </citation>
    <scope>NUCLEOTIDE SEQUENCE</scope>
</reference>
<accession>A0A382MKR4</accession>